<keyword evidence="1" id="KW-1133">Transmembrane helix</keyword>
<dbReference type="EMBL" id="FXYF01000002">
    <property type="protein sequence ID" value="SMX35751.1"/>
    <property type="molecule type" value="Genomic_DNA"/>
</dbReference>
<evidence type="ECO:0000256" key="1">
    <source>
        <dbReference type="SAM" id="Phobius"/>
    </source>
</evidence>
<keyword evidence="3" id="KW-1185">Reference proteome</keyword>
<sequence length="72" mass="8034">MLDKAQKIAELRQERENTAPYRISPLFWFAAVTGIVLVTVPCFIFAPTRLHLALVSVHGGFAGLIMYVIFAL</sequence>
<accession>A0A238JYK8</accession>
<reference evidence="2 3" key="1">
    <citation type="submission" date="2017-05" db="EMBL/GenBank/DDBJ databases">
        <authorList>
            <person name="Song R."/>
            <person name="Chenine A.L."/>
            <person name="Ruprecht R.M."/>
        </authorList>
    </citation>
    <scope>NUCLEOTIDE SEQUENCE [LARGE SCALE GENOMIC DNA]</scope>
    <source>
        <strain evidence="2 3">CECT 8898</strain>
    </source>
</reference>
<feature type="transmembrane region" description="Helical" evidence="1">
    <location>
        <begin position="21"/>
        <end position="46"/>
    </location>
</feature>
<proteinExistence type="predicted"/>
<gene>
    <name evidence="2" type="ORF">MAA8898_00632</name>
</gene>
<feature type="transmembrane region" description="Helical" evidence="1">
    <location>
        <begin position="52"/>
        <end position="70"/>
    </location>
</feature>
<dbReference type="AlphaFoldDB" id="A0A238JYK8"/>
<protein>
    <submittedName>
        <fullName evidence="2">Uncharacterized protein</fullName>
    </submittedName>
</protein>
<evidence type="ECO:0000313" key="2">
    <source>
        <dbReference type="EMBL" id="SMX35751.1"/>
    </source>
</evidence>
<dbReference type="Proteomes" id="UP000207598">
    <property type="component" value="Unassembled WGS sequence"/>
</dbReference>
<organism evidence="2 3">
    <name type="scientific">Maliponia aquimaris</name>
    <dbReference type="NCBI Taxonomy" id="1673631"/>
    <lineage>
        <taxon>Bacteria</taxon>
        <taxon>Pseudomonadati</taxon>
        <taxon>Pseudomonadota</taxon>
        <taxon>Alphaproteobacteria</taxon>
        <taxon>Rhodobacterales</taxon>
        <taxon>Paracoccaceae</taxon>
        <taxon>Maliponia</taxon>
    </lineage>
</organism>
<name>A0A238JYK8_9RHOB</name>
<evidence type="ECO:0000313" key="3">
    <source>
        <dbReference type="Proteomes" id="UP000207598"/>
    </source>
</evidence>
<keyword evidence="1" id="KW-0472">Membrane</keyword>
<keyword evidence="1" id="KW-0812">Transmembrane</keyword>